<evidence type="ECO:0008006" key="3">
    <source>
        <dbReference type="Google" id="ProtNLM"/>
    </source>
</evidence>
<accession>A0ABX2LFF0</accession>
<dbReference type="RefSeq" id="WP_174682817.1">
    <property type="nucleotide sequence ID" value="NZ_JABUQZ010000003.1"/>
</dbReference>
<evidence type="ECO:0000313" key="1">
    <source>
        <dbReference type="EMBL" id="NUC74979.1"/>
    </source>
</evidence>
<dbReference type="EMBL" id="JABUQZ010000003">
    <property type="protein sequence ID" value="NUC74979.1"/>
    <property type="molecule type" value="Genomic_DNA"/>
</dbReference>
<reference evidence="1 2" key="1">
    <citation type="submission" date="2020-06" db="EMBL/GenBank/DDBJ databases">
        <title>Haloterrigena sp. nov., an extremely halophilic archaeon isolated from a saline sediment.</title>
        <authorList>
            <person name="Liu B.-B."/>
        </authorList>
    </citation>
    <scope>NUCLEOTIDE SEQUENCE [LARGE SCALE GENOMIC DNA]</scope>
    <source>
        <strain evidence="1 2">SYSU A558-1</strain>
    </source>
</reference>
<dbReference type="Proteomes" id="UP001016761">
    <property type="component" value="Unassembled WGS sequence"/>
</dbReference>
<sequence>MTRHMTDRKDWVYIAECSEHGDEHVRLEASARAAAEGYQDPEELFPIDECLGCGASLATITESQQTEVLE</sequence>
<name>A0ABX2LFF0_9EURY</name>
<gene>
    <name evidence="1" type="ORF">HTZ84_22200</name>
</gene>
<keyword evidence="2" id="KW-1185">Reference proteome</keyword>
<protein>
    <recommendedName>
        <fullName evidence="3">Small CPxCG-related zinc finger protein</fullName>
    </recommendedName>
</protein>
<organism evidence="1 2">
    <name type="scientific">Haloterrigena gelatinilytica</name>
    <dbReference type="NCBI Taxonomy" id="2741724"/>
    <lineage>
        <taxon>Archaea</taxon>
        <taxon>Methanobacteriati</taxon>
        <taxon>Methanobacteriota</taxon>
        <taxon>Stenosarchaea group</taxon>
        <taxon>Halobacteria</taxon>
        <taxon>Halobacteriales</taxon>
        <taxon>Natrialbaceae</taxon>
        <taxon>Haloterrigena</taxon>
    </lineage>
</organism>
<evidence type="ECO:0000313" key="2">
    <source>
        <dbReference type="Proteomes" id="UP001016761"/>
    </source>
</evidence>
<proteinExistence type="predicted"/>
<comment type="caution">
    <text evidence="1">The sequence shown here is derived from an EMBL/GenBank/DDBJ whole genome shotgun (WGS) entry which is preliminary data.</text>
</comment>